<comment type="caution">
    <text evidence="1">The sequence shown here is derived from an EMBL/GenBank/DDBJ whole genome shotgun (WGS) entry which is preliminary data.</text>
</comment>
<dbReference type="EMBL" id="BBLT01000001">
    <property type="protein sequence ID" value="GAL83247.1"/>
    <property type="molecule type" value="Genomic_DNA"/>
</dbReference>
<gene>
    <name evidence="1" type="ORF">MYP_473</name>
</gene>
<sequence length="305" mass="35417">MEKTFSIQEVKAARYFIEKKIALFITEDQYKWYIEQIEKVRSGVYRNIYFAFSKVSTVFGKRILDLNENDLIEAVIIRKGWNPSFWTVSEFIRINMLMELTFLSGEEFLNLIKNIFGTADLDERVAILKGLPIMPYQSRLTEIASEGVRSNSKLLFEAIALNNPYPCDFFTESQWNQMVLKAAFIDSPISDVFGLERRANAALSDMSIDLVHERKAAGREITPEIWRIIAPFLSIDHLDDVKALFNDNNVLNQETAALACYISNTEEAILMLLEYRPDLHTKMMDNELSWQDITNKWNKKKLQEL</sequence>
<dbReference type="InterPro" id="IPR047715">
    <property type="entry name" value="EboA_dom"/>
</dbReference>
<keyword evidence="2" id="KW-1185">Reference proteome</keyword>
<dbReference type="eggNOG" id="COG1082">
    <property type="taxonomic scope" value="Bacteria"/>
</dbReference>
<dbReference type="Proteomes" id="UP000030185">
    <property type="component" value="Unassembled WGS sequence"/>
</dbReference>
<name>A0A098LA16_9BACT</name>
<dbReference type="STRING" id="153721.MYP_473"/>
<proteinExistence type="predicted"/>
<accession>A0A098LA16</accession>
<evidence type="ECO:0000313" key="1">
    <source>
        <dbReference type="EMBL" id="GAL83247.1"/>
    </source>
</evidence>
<dbReference type="NCBIfam" id="NF035938">
    <property type="entry name" value="EboA_domain"/>
    <property type="match status" value="1"/>
</dbReference>
<dbReference type="AlphaFoldDB" id="A0A098LA16"/>
<dbReference type="OrthoDB" id="325673at2"/>
<protein>
    <submittedName>
        <fullName evidence="1">Uncharacterized protein</fullName>
    </submittedName>
</protein>
<dbReference type="RefSeq" id="WP_045457844.1">
    <property type="nucleotide sequence ID" value="NZ_BBLT01000001.1"/>
</dbReference>
<reference evidence="1 2" key="1">
    <citation type="submission" date="2014-09" db="EMBL/GenBank/DDBJ databases">
        <title>Sporocytophaga myxococcoides PG-01 genome sequencing.</title>
        <authorList>
            <person name="Liu L."/>
            <person name="Gao P.J."/>
            <person name="Chen G.J."/>
            <person name="Wang L.S."/>
        </authorList>
    </citation>
    <scope>NUCLEOTIDE SEQUENCE [LARGE SCALE GENOMIC DNA]</scope>
    <source>
        <strain evidence="1 2">PG-01</strain>
    </source>
</reference>
<organism evidence="1 2">
    <name type="scientific">Sporocytophaga myxococcoides</name>
    <dbReference type="NCBI Taxonomy" id="153721"/>
    <lineage>
        <taxon>Bacteria</taxon>
        <taxon>Pseudomonadati</taxon>
        <taxon>Bacteroidota</taxon>
        <taxon>Cytophagia</taxon>
        <taxon>Cytophagales</taxon>
        <taxon>Cytophagaceae</taxon>
        <taxon>Sporocytophaga</taxon>
    </lineage>
</organism>
<evidence type="ECO:0000313" key="2">
    <source>
        <dbReference type="Proteomes" id="UP000030185"/>
    </source>
</evidence>